<dbReference type="AlphaFoldDB" id="A0A016W9E6"/>
<evidence type="ECO:0000313" key="2">
    <source>
        <dbReference type="Proteomes" id="UP000024635"/>
    </source>
</evidence>
<name>A0A016W9E6_9BILA</name>
<accession>A0A016W9E6</accession>
<gene>
    <name evidence="1" type="primary">Acey_s0914.g3026</name>
    <name evidence="1" type="ORF">Y032_0914g3026</name>
</gene>
<evidence type="ECO:0000313" key="1">
    <source>
        <dbReference type="EMBL" id="EYC36255.1"/>
    </source>
</evidence>
<reference evidence="2" key="1">
    <citation type="journal article" date="2015" name="Nat. Genet.">
        <title>The genome and transcriptome of the zoonotic hookworm Ancylostoma ceylanicum identify infection-specific gene families.</title>
        <authorList>
            <person name="Schwarz E.M."/>
            <person name="Hu Y."/>
            <person name="Antoshechkin I."/>
            <person name="Miller M.M."/>
            <person name="Sternberg P.W."/>
            <person name="Aroian R.V."/>
        </authorList>
    </citation>
    <scope>NUCLEOTIDE SEQUENCE</scope>
    <source>
        <strain evidence="2">HY135</strain>
    </source>
</reference>
<organism evidence="1 2">
    <name type="scientific">Ancylostoma ceylanicum</name>
    <dbReference type="NCBI Taxonomy" id="53326"/>
    <lineage>
        <taxon>Eukaryota</taxon>
        <taxon>Metazoa</taxon>
        <taxon>Ecdysozoa</taxon>
        <taxon>Nematoda</taxon>
        <taxon>Chromadorea</taxon>
        <taxon>Rhabditida</taxon>
        <taxon>Rhabditina</taxon>
        <taxon>Rhabditomorpha</taxon>
        <taxon>Strongyloidea</taxon>
        <taxon>Ancylostomatidae</taxon>
        <taxon>Ancylostomatinae</taxon>
        <taxon>Ancylostoma</taxon>
    </lineage>
</organism>
<keyword evidence="2" id="KW-1185">Reference proteome</keyword>
<dbReference type="EMBL" id="JARK01000514">
    <property type="protein sequence ID" value="EYC36255.1"/>
    <property type="molecule type" value="Genomic_DNA"/>
</dbReference>
<protein>
    <submittedName>
        <fullName evidence="1">Uncharacterized protein</fullName>
    </submittedName>
</protein>
<proteinExistence type="predicted"/>
<comment type="caution">
    <text evidence="1">The sequence shown here is derived from an EMBL/GenBank/DDBJ whole genome shotgun (WGS) entry which is preliminary data.</text>
</comment>
<sequence>MSPTQLARSKMAEAFERDLLDAAYCDLTIEDEEDLKENNDEKMGVDWDMDCENIRTRSSSSNTPFVKFVGKPNTEQIFWSNFLWDLASGMMTNQETV</sequence>
<dbReference type="Proteomes" id="UP000024635">
    <property type="component" value="Unassembled WGS sequence"/>
</dbReference>